<accession>A0A5C6DX26</accession>
<dbReference type="Proteomes" id="UP000319143">
    <property type="component" value="Unassembled WGS sequence"/>
</dbReference>
<proteinExistence type="predicted"/>
<reference evidence="1 2" key="1">
    <citation type="submission" date="2019-02" db="EMBL/GenBank/DDBJ databases">
        <title>Deep-cultivation of Planctomycetes and their phenomic and genomic characterization uncovers novel biology.</title>
        <authorList>
            <person name="Wiegand S."/>
            <person name="Jogler M."/>
            <person name="Boedeker C."/>
            <person name="Pinto D."/>
            <person name="Vollmers J."/>
            <person name="Rivas-Marin E."/>
            <person name="Kohn T."/>
            <person name="Peeters S.H."/>
            <person name="Heuer A."/>
            <person name="Rast P."/>
            <person name="Oberbeckmann S."/>
            <person name="Bunk B."/>
            <person name="Jeske O."/>
            <person name="Meyerdierks A."/>
            <person name="Storesund J.E."/>
            <person name="Kallscheuer N."/>
            <person name="Luecker S."/>
            <person name="Lage O.M."/>
            <person name="Pohl T."/>
            <person name="Merkel B.J."/>
            <person name="Hornburger P."/>
            <person name="Mueller R.-W."/>
            <person name="Bruemmer F."/>
            <person name="Labrenz M."/>
            <person name="Spormann A.M."/>
            <person name="Op Den Camp H."/>
            <person name="Overmann J."/>
            <person name="Amann R."/>
            <person name="Jetten M.S.M."/>
            <person name="Mascher T."/>
            <person name="Medema M.H."/>
            <person name="Devos D.P."/>
            <person name="Kaster A.-K."/>
            <person name="Ovreas L."/>
            <person name="Rohde M."/>
            <person name="Galperin M.Y."/>
            <person name="Jogler C."/>
        </authorList>
    </citation>
    <scope>NUCLEOTIDE SEQUENCE [LARGE SCALE GENOMIC DNA]</scope>
    <source>
        <strain evidence="1 2">Poly41</strain>
    </source>
</reference>
<keyword evidence="2" id="KW-1185">Reference proteome</keyword>
<comment type="caution">
    <text evidence="1">The sequence shown here is derived from an EMBL/GenBank/DDBJ whole genome shotgun (WGS) entry which is preliminary data.</text>
</comment>
<dbReference type="EMBL" id="SJPV01000002">
    <property type="protein sequence ID" value="TWU40764.1"/>
    <property type="molecule type" value="Genomic_DNA"/>
</dbReference>
<organism evidence="1 2">
    <name type="scientific">Novipirellula artificiosorum</name>
    <dbReference type="NCBI Taxonomy" id="2528016"/>
    <lineage>
        <taxon>Bacteria</taxon>
        <taxon>Pseudomonadati</taxon>
        <taxon>Planctomycetota</taxon>
        <taxon>Planctomycetia</taxon>
        <taxon>Pirellulales</taxon>
        <taxon>Pirellulaceae</taxon>
        <taxon>Novipirellula</taxon>
    </lineage>
</organism>
<dbReference type="AlphaFoldDB" id="A0A5C6DX26"/>
<name>A0A5C6DX26_9BACT</name>
<gene>
    <name evidence="1" type="ORF">Poly41_15990</name>
</gene>
<protein>
    <submittedName>
        <fullName evidence="1">Uncharacterized protein</fullName>
    </submittedName>
</protein>
<evidence type="ECO:0000313" key="2">
    <source>
        <dbReference type="Proteomes" id="UP000319143"/>
    </source>
</evidence>
<sequence length="33" mass="3756">MRTPVQMNKTCIYAQMRGRISEASLKKEGKRSG</sequence>
<evidence type="ECO:0000313" key="1">
    <source>
        <dbReference type="EMBL" id="TWU40764.1"/>
    </source>
</evidence>